<accession>A0A7G3ZI76</accession>
<name>A0A7G3ZI76_9SACH</name>
<dbReference type="Proteomes" id="UP000515788">
    <property type="component" value="Chromosome 5"/>
</dbReference>
<sequence>MSTEWSAKWWFSRTILQMVKQPAAGTEAVESPISRNAYNFVVEASSFEKGLGNIKRWCLECPKTTTLRLYIPTFTLNELDFLRYKRKSFVARESLKFIDNIHDHPGANLELIIEFPDIPDILAWSEVLAFVGDNPKDLETLNKLPKRLKDLVKSCLYKCQFDDGADGLKWILITEDPQVRNLANICRIPWCSLVDADSALTKEMNAKQYKQSKKFNDVIVKSGITEETTKQGQRVVKTNFEKTLYAPRGRGELWSP</sequence>
<organism evidence="1 2">
    <name type="scientific">Torulaspora globosa</name>
    <dbReference type="NCBI Taxonomy" id="48254"/>
    <lineage>
        <taxon>Eukaryota</taxon>
        <taxon>Fungi</taxon>
        <taxon>Dikarya</taxon>
        <taxon>Ascomycota</taxon>
        <taxon>Saccharomycotina</taxon>
        <taxon>Saccharomycetes</taxon>
        <taxon>Saccharomycetales</taxon>
        <taxon>Saccharomycetaceae</taxon>
        <taxon>Torulaspora</taxon>
    </lineage>
</organism>
<dbReference type="EMBL" id="CP059250">
    <property type="protein sequence ID" value="QLL33212.1"/>
    <property type="molecule type" value="Genomic_DNA"/>
</dbReference>
<dbReference type="KEGG" id="tgb:HG536_0E01230"/>
<protein>
    <recommendedName>
        <fullName evidence="3">PIN domain-containing protein</fullName>
    </recommendedName>
</protein>
<proteinExistence type="predicted"/>
<evidence type="ECO:0000313" key="2">
    <source>
        <dbReference type="Proteomes" id="UP000515788"/>
    </source>
</evidence>
<dbReference type="AlphaFoldDB" id="A0A7G3ZI76"/>
<dbReference type="RefSeq" id="XP_037139886.1">
    <property type="nucleotide sequence ID" value="XM_037283990.1"/>
</dbReference>
<gene>
    <name evidence="1" type="ORF">HG536_0E01230</name>
</gene>
<reference evidence="1 2" key="1">
    <citation type="submission" date="2020-06" db="EMBL/GenBank/DDBJ databases">
        <title>The yeast mating-type switching endonuclease HO is a domesticated member of an unorthodox homing genetic element family.</title>
        <authorList>
            <person name="Coughlan A.Y."/>
            <person name="Lombardi L."/>
            <person name="Braun-Galleani S."/>
            <person name="Martos A.R."/>
            <person name="Galeote V."/>
            <person name="Bigey F."/>
            <person name="Dequin S."/>
            <person name="Byrne K.P."/>
            <person name="Wolfe K.H."/>
        </authorList>
    </citation>
    <scope>NUCLEOTIDE SEQUENCE [LARGE SCALE GENOMIC DNA]</scope>
    <source>
        <strain evidence="1 2">CBS764</strain>
    </source>
</reference>
<dbReference type="OrthoDB" id="5361617at2759"/>
<dbReference type="GeneID" id="59326408"/>
<keyword evidence="2" id="KW-1185">Reference proteome</keyword>
<evidence type="ECO:0000313" key="1">
    <source>
        <dbReference type="EMBL" id="QLL33212.1"/>
    </source>
</evidence>
<evidence type="ECO:0008006" key="3">
    <source>
        <dbReference type="Google" id="ProtNLM"/>
    </source>
</evidence>